<organism evidence="2 3">
    <name type="scientific">Sphingomonas turrisvirgatae</name>
    <dbReference type="NCBI Taxonomy" id="1888892"/>
    <lineage>
        <taxon>Bacteria</taxon>
        <taxon>Pseudomonadati</taxon>
        <taxon>Pseudomonadota</taxon>
        <taxon>Alphaproteobacteria</taxon>
        <taxon>Sphingomonadales</taxon>
        <taxon>Sphingomonadaceae</taxon>
        <taxon>Sphingomonas</taxon>
    </lineage>
</organism>
<proteinExistence type="predicted"/>
<dbReference type="PROSITE" id="PS51257">
    <property type="entry name" value="PROKAR_LIPOPROTEIN"/>
    <property type="match status" value="1"/>
</dbReference>
<evidence type="ECO:0000313" key="3">
    <source>
        <dbReference type="Proteomes" id="UP000094487"/>
    </source>
</evidence>
<feature type="compositionally biased region" description="Basic and acidic residues" evidence="1">
    <location>
        <begin position="55"/>
        <end position="71"/>
    </location>
</feature>
<name>A0A1E3LV42_9SPHN</name>
<keyword evidence="3" id="KW-1185">Reference proteome</keyword>
<dbReference type="Proteomes" id="UP000094487">
    <property type="component" value="Unassembled WGS sequence"/>
</dbReference>
<dbReference type="AlphaFoldDB" id="A0A1E3LV42"/>
<feature type="compositionally biased region" description="Polar residues" evidence="1">
    <location>
        <begin position="40"/>
        <end position="54"/>
    </location>
</feature>
<feature type="region of interest" description="Disordered" evidence="1">
    <location>
        <begin position="20"/>
        <end position="77"/>
    </location>
</feature>
<evidence type="ECO:0000313" key="2">
    <source>
        <dbReference type="EMBL" id="ODP37641.1"/>
    </source>
</evidence>
<dbReference type="RefSeq" id="WP_069320624.1">
    <property type="nucleotide sequence ID" value="NZ_MDDS01000025.1"/>
</dbReference>
<sequence>MRHLVVFSAILLAACGNKGELKPAAGGSLPPKPYGAVATPTPTELVQAPPQTRPTRSDEVLRSSEERRSDEFSLPPQ</sequence>
<reference evidence="2 3" key="1">
    <citation type="submission" date="2016-08" db="EMBL/GenBank/DDBJ databases">
        <title>Draft genome of the agarase producing Sphingomonas sp. MCT13.</title>
        <authorList>
            <person name="D'Andrea M.M."/>
            <person name="Rossolini G.M."/>
            <person name="Thaller M.C."/>
        </authorList>
    </citation>
    <scope>NUCLEOTIDE SEQUENCE [LARGE SCALE GENOMIC DNA]</scope>
    <source>
        <strain evidence="2 3">MCT13</strain>
    </source>
</reference>
<protein>
    <submittedName>
        <fullName evidence="2">Uncharacterized protein</fullName>
    </submittedName>
</protein>
<dbReference type="STRING" id="1888892.BFL28_16875"/>
<evidence type="ECO:0000256" key="1">
    <source>
        <dbReference type="SAM" id="MobiDB-lite"/>
    </source>
</evidence>
<gene>
    <name evidence="2" type="ORF">BFL28_16875</name>
</gene>
<comment type="caution">
    <text evidence="2">The sequence shown here is derived from an EMBL/GenBank/DDBJ whole genome shotgun (WGS) entry which is preliminary data.</text>
</comment>
<accession>A0A1E3LV42</accession>
<dbReference type="EMBL" id="MDDS01000025">
    <property type="protein sequence ID" value="ODP37641.1"/>
    <property type="molecule type" value="Genomic_DNA"/>
</dbReference>
<dbReference type="OrthoDB" id="7596860at2"/>